<protein>
    <recommendedName>
        <fullName evidence="3">cytochrome-c oxidase</fullName>
        <ecNumber evidence="3">7.1.1.9</ecNumber>
    </recommendedName>
</protein>
<evidence type="ECO:0000256" key="4">
    <source>
        <dbReference type="ARBA" id="ARBA00022448"/>
    </source>
</evidence>
<keyword evidence="8" id="KW-0249">Electron transport</keyword>
<dbReference type="InterPro" id="IPR001505">
    <property type="entry name" value="Copper_CuA"/>
</dbReference>
<evidence type="ECO:0000256" key="10">
    <source>
        <dbReference type="ARBA" id="ARBA00023136"/>
    </source>
</evidence>
<dbReference type="PANTHER" id="PTHR42838:SF2">
    <property type="entry name" value="NITROUS-OXIDE REDUCTASE"/>
    <property type="match status" value="1"/>
</dbReference>
<evidence type="ECO:0000256" key="5">
    <source>
        <dbReference type="ARBA" id="ARBA00022692"/>
    </source>
</evidence>
<evidence type="ECO:0000313" key="14">
    <source>
        <dbReference type="Proteomes" id="UP000037685"/>
    </source>
</evidence>
<evidence type="ECO:0000256" key="11">
    <source>
        <dbReference type="SAM" id="Phobius"/>
    </source>
</evidence>
<dbReference type="RefSeq" id="WP_053768344.1">
    <property type="nucleotide sequence ID" value="NZ_LHCI01000106.1"/>
</dbReference>
<dbReference type="InterPro" id="IPR015209">
    <property type="entry name" value="Cyt_c_oxidase_su2a_TM_dom"/>
</dbReference>
<proteinExistence type="predicted"/>
<dbReference type="InterPro" id="IPR002429">
    <property type="entry name" value="CcO_II-like_C"/>
</dbReference>
<gene>
    <name evidence="13" type="primary">cbaB</name>
    <name evidence="13" type="ORF">BVI061214_02082</name>
</gene>
<dbReference type="Gene3D" id="2.60.40.420">
    <property type="entry name" value="Cupredoxins - blue copper proteins"/>
    <property type="match status" value="1"/>
</dbReference>
<sequence>MTEREAQLKKALLAYEKKWIAFSVFTVLLFAAIIAFTLANHGLRGVIPVGQLERVDPTKVRSEGPWADPAKAVVQTGPNQYTVYVLAFSFGYQPNPIVVPKGAEIVFKATSPDVIHGFHIEGTNVNVEVLPGEVTTVRHTFRKAGEYRIICNQYCGVGHHLMFGKIVVEE</sequence>
<evidence type="ECO:0000256" key="8">
    <source>
        <dbReference type="ARBA" id="ARBA00022982"/>
    </source>
</evidence>
<dbReference type="SUPFAM" id="SSF49503">
    <property type="entry name" value="Cupredoxins"/>
    <property type="match status" value="1"/>
</dbReference>
<dbReference type="GO" id="GO:0005507">
    <property type="term" value="F:copper ion binding"/>
    <property type="evidence" value="ECO:0007669"/>
    <property type="project" value="InterPro"/>
</dbReference>
<evidence type="ECO:0000256" key="7">
    <source>
        <dbReference type="ARBA" id="ARBA00022967"/>
    </source>
</evidence>
<dbReference type="GO" id="GO:0016020">
    <property type="term" value="C:membrane"/>
    <property type="evidence" value="ECO:0007669"/>
    <property type="project" value="UniProtKB-SubCell"/>
</dbReference>
<dbReference type="InterPro" id="IPR051403">
    <property type="entry name" value="NosZ/Cyto_c_oxidase_sub2"/>
</dbReference>
<dbReference type="InterPro" id="IPR034214">
    <property type="entry name" value="Ba3_CcO_II_C"/>
</dbReference>
<evidence type="ECO:0000313" key="13">
    <source>
        <dbReference type="EMBL" id="KOX90884.1"/>
    </source>
</evidence>
<dbReference type="Proteomes" id="UP000037685">
    <property type="component" value="Unassembled WGS sequence"/>
</dbReference>
<dbReference type="SUPFAM" id="SSF81464">
    <property type="entry name" value="Cytochrome c oxidase subunit II-like, transmembrane region"/>
    <property type="match status" value="1"/>
</dbReference>
<keyword evidence="9" id="KW-0186">Copper</keyword>
<evidence type="ECO:0000256" key="6">
    <source>
        <dbReference type="ARBA" id="ARBA00022723"/>
    </source>
</evidence>
<dbReference type="EC" id="7.1.1.9" evidence="3"/>
<comment type="subcellular location">
    <subcellularLocation>
        <location evidence="1">Cell envelope</location>
    </subcellularLocation>
    <subcellularLocation>
        <location evidence="2">Membrane</location>
    </subcellularLocation>
</comment>
<comment type="caution">
    <text evidence="13">The sequence shown here is derived from an EMBL/GenBank/DDBJ whole genome shotgun (WGS) entry which is preliminary data.</text>
</comment>
<dbReference type="PANTHER" id="PTHR42838">
    <property type="entry name" value="CYTOCHROME C OXIDASE SUBUNIT II"/>
    <property type="match status" value="1"/>
</dbReference>
<evidence type="ECO:0000256" key="2">
    <source>
        <dbReference type="ARBA" id="ARBA00004370"/>
    </source>
</evidence>
<keyword evidence="5 11" id="KW-0812">Transmembrane</keyword>
<keyword evidence="6" id="KW-0479">Metal-binding</keyword>
<dbReference type="PROSITE" id="PS00078">
    <property type="entry name" value="COX2"/>
    <property type="match status" value="1"/>
</dbReference>
<dbReference type="Pfam" id="PF00116">
    <property type="entry name" value="COX2"/>
    <property type="match status" value="1"/>
</dbReference>
<dbReference type="InterPro" id="IPR036257">
    <property type="entry name" value="Cyt_c_oxidase_su2_TM_sf"/>
</dbReference>
<dbReference type="GO" id="GO:0004129">
    <property type="term" value="F:cytochrome-c oxidase activity"/>
    <property type="evidence" value="ECO:0007669"/>
    <property type="project" value="UniProtKB-EC"/>
</dbReference>
<feature type="domain" description="Cytochrome oxidase subunit II copper A binding" evidence="12">
    <location>
        <begin position="68"/>
        <end position="170"/>
    </location>
</feature>
<keyword evidence="7" id="KW-1278">Translocase</keyword>
<dbReference type="PATRIC" id="fig|271.14.peg.2159"/>
<dbReference type="PROSITE" id="PS50857">
    <property type="entry name" value="COX2_CUA"/>
    <property type="match status" value="1"/>
</dbReference>
<keyword evidence="10 11" id="KW-0472">Membrane</keyword>
<name>A0A0N0U8T5_THEAQ</name>
<keyword evidence="4" id="KW-0813">Transport</keyword>
<evidence type="ECO:0000256" key="1">
    <source>
        <dbReference type="ARBA" id="ARBA00004196"/>
    </source>
</evidence>
<dbReference type="Pfam" id="PF09125">
    <property type="entry name" value="COX2-transmemb"/>
    <property type="match status" value="1"/>
</dbReference>
<dbReference type="AlphaFoldDB" id="A0A0N0U8T5"/>
<keyword evidence="11" id="KW-1133">Transmembrane helix</keyword>
<organism evidence="13 14">
    <name type="scientific">Thermus aquaticus</name>
    <dbReference type="NCBI Taxonomy" id="271"/>
    <lineage>
        <taxon>Bacteria</taxon>
        <taxon>Thermotogati</taxon>
        <taxon>Deinococcota</taxon>
        <taxon>Deinococci</taxon>
        <taxon>Thermales</taxon>
        <taxon>Thermaceae</taxon>
        <taxon>Thermus</taxon>
    </lineage>
</organism>
<evidence type="ECO:0000256" key="9">
    <source>
        <dbReference type="ARBA" id="ARBA00023008"/>
    </source>
</evidence>
<reference evidence="13 14" key="1">
    <citation type="submission" date="2015-07" db="EMBL/GenBank/DDBJ databases">
        <authorList>
            <person name="Noorani M."/>
        </authorList>
    </citation>
    <scope>NUCLEOTIDE SEQUENCE [LARGE SCALE GENOMIC DNA]</scope>
    <source>
        <strain evidence="14">ATCC 25104 / DSM 625 / JCM 10724 / NBRC 103206 / NCIMB 11243 / YT-1</strain>
    </source>
</reference>
<keyword evidence="13" id="KW-0560">Oxidoreductase</keyword>
<accession>A0A0N0U8T5</accession>
<feature type="transmembrane region" description="Helical" evidence="11">
    <location>
        <begin position="20"/>
        <end position="39"/>
    </location>
</feature>
<evidence type="ECO:0000259" key="12">
    <source>
        <dbReference type="PROSITE" id="PS50857"/>
    </source>
</evidence>
<dbReference type="GO" id="GO:0016491">
    <property type="term" value="F:oxidoreductase activity"/>
    <property type="evidence" value="ECO:0007669"/>
    <property type="project" value="UniProtKB-KW"/>
</dbReference>
<dbReference type="EMBL" id="LHCI01000106">
    <property type="protein sequence ID" value="KOX90884.1"/>
    <property type="molecule type" value="Genomic_DNA"/>
</dbReference>
<dbReference type="CDD" id="cd13913">
    <property type="entry name" value="ba3_CcO_II_C"/>
    <property type="match status" value="1"/>
</dbReference>
<dbReference type="InterPro" id="IPR008972">
    <property type="entry name" value="Cupredoxin"/>
</dbReference>
<evidence type="ECO:0000256" key="3">
    <source>
        <dbReference type="ARBA" id="ARBA00012949"/>
    </source>
</evidence>
<dbReference type="GO" id="GO:0030313">
    <property type="term" value="C:cell envelope"/>
    <property type="evidence" value="ECO:0007669"/>
    <property type="project" value="UniProtKB-SubCell"/>
</dbReference>
<dbReference type="Gene3D" id="1.20.1070.10">
    <property type="entry name" value="Rhodopsin 7-helix transmembrane proteins"/>
    <property type="match status" value="1"/>
</dbReference>